<dbReference type="RefSeq" id="WP_075067576.1">
    <property type="nucleotide sequence ID" value="NZ_LKAJ02000001.1"/>
</dbReference>
<feature type="transmembrane region" description="Helical" evidence="1">
    <location>
        <begin position="34"/>
        <end position="54"/>
    </location>
</feature>
<dbReference type="Proteomes" id="UP000051497">
    <property type="component" value="Unassembled WGS sequence"/>
</dbReference>
<keyword evidence="1" id="KW-0472">Membrane</keyword>
<dbReference type="EMBL" id="LKAJ02000001">
    <property type="protein sequence ID" value="MCS5709898.1"/>
    <property type="molecule type" value="Genomic_DNA"/>
</dbReference>
<evidence type="ECO:0000313" key="3">
    <source>
        <dbReference type="EMBL" id="MCS5709898.1"/>
    </source>
</evidence>
<proteinExistence type="predicted"/>
<gene>
    <name evidence="3" type="ORF">HT99x_000510</name>
    <name evidence="2" type="ORF">HT99x_02985</name>
</gene>
<feature type="transmembrane region" description="Helical" evidence="1">
    <location>
        <begin position="7"/>
        <end position="28"/>
    </location>
</feature>
<organism evidence="2">
    <name type="scientific">Candidatus Berkiella aquae</name>
    <dbReference type="NCBI Taxonomy" id="295108"/>
    <lineage>
        <taxon>Bacteria</taxon>
        <taxon>Pseudomonadati</taxon>
        <taxon>Pseudomonadota</taxon>
        <taxon>Gammaproteobacteria</taxon>
        <taxon>Candidatus Berkiellales</taxon>
        <taxon>Candidatus Berkiellaceae</taxon>
        <taxon>Candidatus Berkiella</taxon>
    </lineage>
</organism>
<evidence type="ECO:0000313" key="2">
    <source>
        <dbReference type="EMBL" id="KRG18454.1"/>
    </source>
</evidence>
<accession>A0A0Q9YD09</accession>
<protein>
    <submittedName>
        <fullName evidence="2">Uncharacterized protein</fullName>
    </submittedName>
</protein>
<evidence type="ECO:0000313" key="4">
    <source>
        <dbReference type="Proteomes" id="UP000051497"/>
    </source>
</evidence>
<evidence type="ECO:0000256" key="1">
    <source>
        <dbReference type="SAM" id="Phobius"/>
    </source>
</evidence>
<keyword evidence="4" id="KW-1185">Reference proteome</keyword>
<dbReference type="AlphaFoldDB" id="A0A0Q9YD09"/>
<name>A0A0Q9YD09_9GAMM</name>
<keyword evidence="1" id="KW-1133">Transmembrane helix</keyword>
<reference evidence="3" key="2">
    <citation type="journal article" date="2016" name="Genome Announc.">
        <title>Draft Genome Sequences of Two Novel Amoeba-Resistant Intranuclear Bacteria, 'Candidatus Berkiella cookevillensis' and 'Candidatus Berkiella aquae'.</title>
        <authorList>
            <person name="Mehari Y.T."/>
            <person name="Arivett B.A."/>
            <person name="Farone A.L."/>
            <person name="Gunderson J.H."/>
            <person name="Farone M.B."/>
        </authorList>
    </citation>
    <scope>NUCLEOTIDE SEQUENCE</scope>
    <source>
        <strain evidence="3">HT99</strain>
    </source>
</reference>
<sequence>MMIQKKALAKLWAFISIIWIFIIGELFLDDEDLYSWMIMLLPPLIIGILGKLSISVYEHYKAK</sequence>
<reference evidence="3" key="3">
    <citation type="submission" date="2021-06" db="EMBL/GenBank/DDBJ databases">
        <title>Genomic Description and Analysis of Intracellular Bacteria, Candidatus Berkiella cookevillensis and Candidatus Berkiella aquae.</title>
        <authorList>
            <person name="Kidane D.T."/>
            <person name="Mehari Y.T."/>
            <person name="Rice F.C."/>
            <person name="Arivett B.A."/>
            <person name="Farone A.L."/>
            <person name="Berk S.G."/>
            <person name="Farone M.B."/>
        </authorList>
    </citation>
    <scope>NUCLEOTIDE SEQUENCE</scope>
    <source>
        <strain evidence="3">HT99</strain>
    </source>
</reference>
<reference evidence="2" key="1">
    <citation type="submission" date="2015-09" db="EMBL/GenBank/DDBJ databases">
        <title>Draft Genome Sequences of Two Novel Amoeba-resistant Intranuclear Bacteria, Candidatus Berkiella cookevillensis and Candidatus Berkiella aquae.</title>
        <authorList>
            <person name="Mehari Y.T."/>
            <person name="Arivett B.A."/>
            <person name="Farone A.L."/>
            <person name="Gunderson J.H."/>
            <person name="Farone M.B."/>
        </authorList>
    </citation>
    <scope>NUCLEOTIDE SEQUENCE [LARGE SCALE GENOMIC DNA]</scope>
    <source>
        <strain evidence="2">HT99</strain>
    </source>
</reference>
<keyword evidence="1" id="KW-0812">Transmembrane</keyword>
<comment type="caution">
    <text evidence="2">The sequence shown here is derived from an EMBL/GenBank/DDBJ whole genome shotgun (WGS) entry which is preliminary data.</text>
</comment>
<dbReference type="EMBL" id="LKAJ01000020">
    <property type="protein sequence ID" value="KRG18454.1"/>
    <property type="molecule type" value="Genomic_DNA"/>
</dbReference>